<dbReference type="Pfam" id="PF13480">
    <property type="entry name" value="Acetyltransf_6"/>
    <property type="match status" value="1"/>
</dbReference>
<dbReference type="InterPro" id="IPR050644">
    <property type="entry name" value="PG_Glycine_Bridge_Synth"/>
</dbReference>
<dbReference type="KEGG" id="gah:GAH_00216"/>
<keyword evidence="3" id="KW-1185">Reference proteome</keyword>
<sequence>MKLRAEIADEKKIWNEIVEEANATIFHRWEWLKTFETFSGYTFEPYILYNKKTPAGVMPIFTINKFKLKFSFSPPPHSAIPFLGFAFSKYSSLKQNKKEGLIQESCKLINKLSETSTSFSMILHPEIPDVRPFLWEGYEVKPTYHYVIDLSPGEKTLLNNFKGSARKSIKKGMSMFEIKEGGLKELKTILELMRKRYIDQKRKVKVPFEYIYEVYNKFEDNFQILTAEFEGETIGGVINILDGSKVYSWLGNTKSNISGVYPNDLLMWESIKRACSDGYKLFYEIGANTPHLITYKSRFNPELVICFSVSKEKFLGKVARKTYTSVSKYVGL</sequence>
<dbReference type="AlphaFoldDB" id="A0A0F7IFW5"/>
<reference evidence="2 3" key="1">
    <citation type="submission" date="2015-04" db="EMBL/GenBank/DDBJ databases">
        <title>The complete genome sequence of the hyperthermophilic, obligate iron-reducing archaeon Geoglobus ahangari strain 234T.</title>
        <authorList>
            <person name="Manzella M.P."/>
            <person name="Holmes D.E."/>
            <person name="Rocheleau J.M."/>
            <person name="Chung A."/>
            <person name="Reguera G."/>
            <person name="Kashefi K."/>
        </authorList>
    </citation>
    <scope>NUCLEOTIDE SEQUENCE [LARGE SCALE GENOMIC DNA]</scope>
    <source>
        <strain evidence="2 3">234</strain>
    </source>
</reference>
<dbReference type="InterPro" id="IPR016181">
    <property type="entry name" value="Acyl_CoA_acyltransferase"/>
</dbReference>
<dbReference type="InParanoid" id="A0A0F7IFW5"/>
<gene>
    <name evidence="2" type="ORF">GAH_00216</name>
</gene>
<accession>A0A0F7IFW5</accession>
<dbReference type="Proteomes" id="UP000034723">
    <property type="component" value="Chromosome"/>
</dbReference>
<dbReference type="SUPFAM" id="SSF55729">
    <property type="entry name" value="Acyl-CoA N-acyltransferases (Nat)"/>
    <property type="match status" value="1"/>
</dbReference>
<proteinExistence type="predicted"/>
<dbReference type="GeneID" id="24802804"/>
<protein>
    <submittedName>
        <fullName evidence="2">Acetyltransferase (GNAT) domain</fullName>
    </submittedName>
</protein>
<evidence type="ECO:0000313" key="3">
    <source>
        <dbReference type="Proteomes" id="UP000034723"/>
    </source>
</evidence>
<dbReference type="EMBL" id="CP011267">
    <property type="protein sequence ID" value="AKG92427.1"/>
    <property type="molecule type" value="Genomic_DNA"/>
</dbReference>
<dbReference type="PANTHER" id="PTHR36174:SF1">
    <property type="entry name" value="LIPID II:GLYCINE GLYCYLTRANSFERASE"/>
    <property type="match status" value="1"/>
</dbReference>
<dbReference type="GO" id="GO:0016740">
    <property type="term" value="F:transferase activity"/>
    <property type="evidence" value="ECO:0007669"/>
    <property type="project" value="UniProtKB-KW"/>
</dbReference>
<evidence type="ECO:0000313" key="2">
    <source>
        <dbReference type="EMBL" id="AKG92427.1"/>
    </source>
</evidence>
<dbReference type="Gene3D" id="3.40.630.30">
    <property type="match status" value="1"/>
</dbReference>
<dbReference type="HOGENOM" id="CLU_071764_0_0_2"/>
<keyword evidence="2" id="KW-0808">Transferase</keyword>
<dbReference type="STRING" id="113653.GAH_00216"/>
<evidence type="ECO:0000259" key="1">
    <source>
        <dbReference type="Pfam" id="PF13480"/>
    </source>
</evidence>
<organism evidence="2 3">
    <name type="scientific">Geoglobus ahangari</name>
    <dbReference type="NCBI Taxonomy" id="113653"/>
    <lineage>
        <taxon>Archaea</taxon>
        <taxon>Methanobacteriati</taxon>
        <taxon>Methanobacteriota</taxon>
        <taxon>Archaeoglobi</taxon>
        <taxon>Archaeoglobales</taxon>
        <taxon>Archaeoglobaceae</taxon>
        <taxon>Geoglobus</taxon>
    </lineage>
</organism>
<feature type="domain" description="BioF2-like acetyltransferase" evidence="1">
    <location>
        <begin position="164"/>
        <end position="288"/>
    </location>
</feature>
<dbReference type="OrthoDB" id="140543at2157"/>
<dbReference type="PANTHER" id="PTHR36174">
    <property type="entry name" value="LIPID II:GLYCINE GLYCYLTRANSFERASE"/>
    <property type="match status" value="1"/>
</dbReference>
<dbReference type="RefSeq" id="WP_048094301.1">
    <property type="nucleotide sequence ID" value="NZ_CP011267.1"/>
</dbReference>
<dbReference type="InterPro" id="IPR038740">
    <property type="entry name" value="BioF2-like_GNAT_dom"/>
</dbReference>
<name>A0A0F7IFW5_9EURY</name>